<dbReference type="Gene3D" id="3.30.530.20">
    <property type="match status" value="1"/>
</dbReference>
<dbReference type="Pfam" id="PF10604">
    <property type="entry name" value="Polyketide_cyc2"/>
    <property type="match status" value="1"/>
</dbReference>
<protein>
    <recommendedName>
        <fullName evidence="3">Polyketide cyclase</fullName>
    </recommendedName>
</protein>
<dbReference type="InterPro" id="IPR019587">
    <property type="entry name" value="Polyketide_cyclase/dehydratase"/>
</dbReference>
<sequence>MTNTFCSTYQITLPLAELQAEISMPTNLATSAEETIWREFVSFHCWQHWMPSVSQVEIDGSLDVGRGSTLLVKSRSSQTIWAISHWSPPKRIEFVVKTRNKYLAYGFSFVIDSARQEIILGIEGECEFRGPLRPLAPFLAWRQKQLFCELLNRFAKHLRNNTD</sequence>
<dbReference type="SUPFAM" id="SSF55961">
    <property type="entry name" value="Bet v1-like"/>
    <property type="match status" value="1"/>
</dbReference>
<evidence type="ECO:0000313" key="1">
    <source>
        <dbReference type="EMBL" id="PCJ28203.1"/>
    </source>
</evidence>
<evidence type="ECO:0000313" key="2">
    <source>
        <dbReference type="Proteomes" id="UP000218327"/>
    </source>
</evidence>
<accession>A0A2A5B9G7</accession>
<dbReference type="Proteomes" id="UP000218327">
    <property type="component" value="Unassembled WGS sequence"/>
</dbReference>
<organism evidence="1 2">
    <name type="scientific">SAR86 cluster bacterium</name>
    <dbReference type="NCBI Taxonomy" id="2030880"/>
    <lineage>
        <taxon>Bacteria</taxon>
        <taxon>Pseudomonadati</taxon>
        <taxon>Pseudomonadota</taxon>
        <taxon>Gammaproteobacteria</taxon>
        <taxon>SAR86 cluster</taxon>
    </lineage>
</organism>
<reference evidence="2" key="1">
    <citation type="submission" date="2017-08" db="EMBL/GenBank/DDBJ databases">
        <title>A dynamic microbial community with high functional redundancy inhabits the cold, oxic subseafloor aquifer.</title>
        <authorList>
            <person name="Tully B.J."/>
            <person name="Wheat C.G."/>
            <person name="Glazer B.T."/>
            <person name="Huber J.A."/>
        </authorList>
    </citation>
    <scope>NUCLEOTIDE SEQUENCE [LARGE SCALE GENOMIC DNA]</scope>
</reference>
<proteinExistence type="predicted"/>
<comment type="caution">
    <text evidence="1">The sequence shown here is derived from an EMBL/GenBank/DDBJ whole genome shotgun (WGS) entry which is preliminary data.</text>
</comment>
<dbReference type="InterPro" id="IPR023393">
    <property type="entry name" value="START-like_dom_sf"/>
</dbReference>
<gene>
    <name evidence="1" type="ORF">COA96_01460</name>
</gene>
<evidence type="ECO:0008006" key="3">
    <source>
        <dbReference type="Google" id="ProtNLM"/>
    </source>
</evidence>
<dbReference type="AlphaFoldDB" id="A0A2A5B9G7"/>
<dbReference type="EMBL" id="NVVJ01000003">
    <property type="protein sequence ID" value="PCJ28203.1"/>
    <property type="molecule type" value="Genomic_DNA"/>
</dbReference>
<name>A0A2A5B9G7_9GAMM</name>